<feature type="compositionally biased region" description="Basic and acidic residues" evidence="1">
    <location>
        <begin position="122"/>
        <end position="138"/>
    </location>
</feature>
<name>A0A4E9EAI5_GIBZA</name>
<accession>A0A4E9EAI5</accession>
<dbReference type="Proteomes" id="UP000746612">
    <property type="component" value="Unassembled WGS sequence"/>
</dbReference>
<dbReference type="AlphaFoldDB" id="A0A4E9EAI5"/>
<protein>
    <submittedName>
        <fullName evidence="3">Uncharacterized protein</fullName>
    </submittedName>
</protein>
<reference evidence="2" key="2">
    <citation type="submission" date="2021-03" db="EMBL/GenBank/DDBJ databases">
        <authorList>
            <person name="Alouane T."/>
            <person name="Langin T."/>
            <person name="Bonhomme L."/>
        </authorList>
    </citation>
    <scope>NUCLEOTIDE SEQUENCE</scope>
    <source>
        <strain evidence="2">MDC_Fg202</strain>
    </source>
</reference>
<evidence type="ECO:0000313" key="2">
    <source>
        <dbReference type="EMBL" id="CAG1998745.1"/>
    </source>
</evidence>
<gene>
    <name evidence="3" type="ORF">FUG_LOCUS35172</name>
    <name evidence="2" type="ORF">MDCFG202_LOCUS434388</name>
</gene>
<evidence type="ECO:0000313" key="3">
    <source>
        <dbReference type="EMBL" id="VIO52719.1"/>
    </source>
</evidence>
<reference evidence="3" key="1">
    <citation type="submission" date="2019-04" db="EMBL/GenBank/DDBJ databases">
        <authorList>
            <person name="Melise S."/>
            <person name="Noan J."/>
            <person name="Okalmin O."/>
        </authorList>
    </citation>
    <scope>NUCLEOTIDE SEQUENCE</scope>
    <source>
        <strain evidence="3">FN9</strain>
    </source>
</reference>
<evidence type="ECO:0000256" key="1">
    <source>
        <dbReference type="SAM" id="MobiDB-lite"/>
    </source>
</evidence>
<organism evidence="3">
    <name type="scientific">Gibberella zeae</name>
    <name type="common">Wheat head blight fungus</name>
    <name type="synonym">Fusarium graminearum</name>
    <dbReference type="NCBI Taxonomy" id="5518"/>
    <lineage>
        <taxon>Eukaryota</taxon>
        <taxon>Fungi</taxon>
        <taxon>Dikarya</taxon>
        <taxon>Ascomycota</taxon>
        <taxon>Pezizomycotina</taxon>
        <taxon>Sordariomycetes</taxon>
        <taxon>Hypocreomycetidae</taxon>
        <taxon>Hypocreales</taxon>
        <taxon>Nectriaceae</taxon>
        <taxon>Fusarium</taxon>
    </lineage>
</organism>
<feature type="compositionally biased region" description="Basic and acidic residues" evidence="1">
    <location>
        <begin position="87"/>
        <end position="101"/>
    </location>
</feature>
<dbReference type="EMBL" id="CAJPIJ010000162">
    <property type="protein sequence ID" value="CAG1998745.1"/>
    <property type="molecule type" value="Genomic_DNA"/>
</dbReference>
<proteinExistence type="predicted"/>
<dbReference type="EMBL" id="CAAKMV010000033">
    <property type="protein sequence ID" value="VIO52719.1"/>
    <property type="molecule type" value="Genomic_DNA"/>
</dbReference>
<feature type="region of interest" description="Disordered" evidence="1">
    <location>
        <begin position="78"/>
        <end position="148"/>
    </location>
</feature>
<sequence>MHNKLVQPGPVAGQGQAITSLLSWGAYLMHTQKKPVPGDVHKWIQHAGCSPMQDFSTETGEMLSIGSCGRGKQEAGLGKDLTWTDEGGPRNDDGPEVDHLADCSLSREAGNKPLTGYPSSAFDKERKEKKQVKDKTSKYDLTPSEAPYSMGPALNRSQLSNLASLYPNCALVPFFLESTAEGQHPSAYMLKREGTDGAL</sequence>